<keyword evidence="2" id="KW-1133">Transmembrane helix</keyword>
<dbReference type="RefSeq" id="WP_129619131.1">
    <property type="nucleotide sequence ID" value="NZ_LR214940.1"/>
</dbReference>
<evidence type="ECO:0000256" key="1">
    <source>
        <dbReference type="SAM" id="MobiDB-lite"/>
    </source>
</evidence>
<reference evidence="3 4" key="1">
    <citation type="submission" date="2019-01" db="EMBL/GenBank/DDBJ databases">
        <authorList>
            <consortium name="Pathogen Informatics"/>
        </authorList>
    </citation>
    <scope>NUCLEOTIDE SEQUENCE [LARGE SCALE GENOMIC DNA]</scope>
    <source>
        <strain evidence="3 4">NCTC10112</strain>
    </source>
</reference>
<dbReference type="AlphaFoldDB" id="A0A448ZVX7"/>
<feature type="compositionally biased region" description="Basic and acidic residues" evidence="1">
    <location>
        <begin position="355"/>
        <end position="365"/>
    </location>
</feature>
<dbReference type="Proteomes" id="UP000290482">
    <property type="component" value="Chromosome"/>
</dbReference>
<keyword evidence="2" id="KW-0472">Membrane</keyword>
<organism evidence="3 4">
    <name type="scientific">Metamycoplasma orale</name>
    <name type="common">Mycoplasma orale</name>
    <dbReference type="NCBI Taxonomy" id="2121"/>
    <lineage>
        <taxon>Bacteria</taxon>
        <taxon>Bacillati</taxon>
        <taxon>Mycoplasmatota</taxon>
        <taxon>Mycoplasmoidales</taxon>
        <taxon>Metamycoplasmataceae</taxon>
        <taxon>Metamycoplasma</taxon>
    </lineage>
</organism>
<feature type="transmembrane region" description="Helical" evidence="2">
    <location>
        <begin position="285"/>
        <end position="309"/>
    </location>
</feature>
<proteinExistence type="predicted"/>
<accession>A0A448ZVX7</accession>
<evidence type="ECO:0000313" key="3">
    <source>
        <dbReference type="EMBL" id="VEU55396.1"/>
    </source>
</evidence>
<feature type="compositionally biased region" description="Basic residues" evidence="1">
    <location>
        <begin position="366"/>
        <end position="375"/>
    </location>
</feature>
<gene>
    <name evidence="3" type="ORF">NCTC10112_00205</name>
</gene>
<evidence type="ECO:0000256" key="2">
    <source>
        <dbReference type="SAM" id="Phobius"/>
    </source>
</evidence>
<evidence type="ECO:0000313" key="4">
    <source>
        <dbReference type="Proteomes" id="UP000290482"/>
    </source>
</evidence>
<protein>
    <submittedName>
        <fullName evidence="3">Uncharacterized protein</fullName>
    </submittedName>
</protein>
<dbReference type="KEGG" id="mob:NCTC10112_00205"/>
<keyword evidence="2" id="KW-0812">Transmembrane</keyword>
<name>A0A448ZVX7_METOS</name>
<feature type="region of interest" description="Disordered" evidence="1">
    <location>
        <begin position="322"/>
        <end position="375"/>
    </location>
</feature>
<dbReference type="EMBL" id="LR214940">
    <property type="protein sequence ID" value="VEU55396.1"/>
    <property type="molecule type" value="Genomic_DNA"/>
</dbReference>
<keyword evidence="4" id="KW-1185">Reference proteome</keyword>
<sequence>MKSDLLDIINTKLAQDFSTFSKDSKDLYLAKINELKTYFEDTSTAINKDNFALEKQKIDALNNLLKSNKEMLLDKLNTLKSNPFNEYSDDDKATINQKIDALLQEINAKPAITNSEYDDYSNKINQILVGLVSYKDKMLTKIDDAKNSLTRNKYVTTSLEKFDNDIASLKNKVTASEAKDYNKNVYDADEITLNNILNSLLTYTDNLLTNVKDEISQKFDANKSNYTDASKAKFNEAFNKIMKEIADKKANGDLIDKDQHDKYQKDLENLFNDLEKVKPKNKMPAWIWVVIVSVSLLFVVLGIILAVILRKKRRQRMEEEALKAKTAEEASLNSNDSNENKANDSTEDNSNVNAEELKPSEQEKPKRGRKPKTAK</sequence>